<feature type="transmembrane region" description="Helical" evidence="10">
    <location>
        <begin position="464"/>
        <end position="483"/>
    </location>
</feature>
<dbReference type="InterPro" id="IPR051050">
    <property type="entry name" value="Lipid_II_flippase_MurJ/MviN"/>
</dbReference>
<comment type="similarity">
    <text evidence="9 10">Belongs to the MurJ/MviN family.</text>
</comment>
<dbReference type="Pfam" id="PF03023">
    <property type="entry name" value="MurJ"/>
    <property type="match status" value="1"/>
</dbReference>
<dbReference type="HAMAP" id="MF_02078">
    <property type="entry name" value="MurJ_MviN"/>
    <property type="match status" value="1"/>
</dbReference>
<evidence type="ECO:0000256" key="4">
    <source>
        <dbReference type="ARBA" id="ARBA00022960"/>
    </source>
</evidence>
<dbReference type="EMBL" id="CP036271">
    <property type="protein sequence ID" value="QDT54723.1"/>
    <property type="molecule type" value="Genomic_DNA"/>
</dbReference>
<protein>
    <recommendedName>
        <fullName evidence="10">Probable lipid II flippase MurJ</fullName>
    </recommendedName>
</protein>
<dbReference type="GO" id="GO:0034204">
    <property type="term" value="P:lipid translocation"/>
    <property type="evidence" value="ECO:0007669"/>
    <property type="project" value="TreeGrafter"/>
</dbReference>
<evidence type="ECO:0000313" key="12">
    <source>
        <dbReference type="Proteomes" id="UP000315700"/>
    </source>
</evidence>
<keyword evidence="10" id="KW-0813">Transport</keyword>
<feature type="transmembrane region" description="Helical" evidence="10">
    <location>
        <begin position="197"/>
        <end position="219"/>
    </location>
</feature>
<dbReference type="GO" id="GO:0008360">
    <property type="term" value="P:regulation of cell shape"/>
    <property type="evidence" value="ECO:0007669"/>
    <property type="project" value="UniProtKB-KW"/>
</dbReference>
<feature type="transmembrane region" description="Helical" evidence="10">
    <location>
        <begin position="526"/>
        <end position="543"/>
    </location>
</feature>
<dbReference type="InParanoid" id="A0A517SF15"/>
<dbReference type="RefSeq" id="WP_145030560.1">
    <property type="nucleotide sequence ID" value="NZ_CP036271.1"/>
</dbReference>
<dbReference type="NCBIfam" id="TIGR01695">
    <property type="entry name" value="murJ_mviN"/>
    <property type="match status" value="1"/>
</dbReference>
<dbReference type="GO" id="GO:0071555">
    <property type="term" value="P:cell wall organization"/>
    <property type="evidence" value="ECO:0007669"/>
    <property type="project" value="UniProtKB-KW"/>
</dbReference>
<dbReference type="PANTHER" id="PTHR47019">
    <property type="entry name" value="LIPID II FLIPPASE MURJ"/>
    <property type="match status" value="1"/>
</dbReference>
<feature type="transmembrane region" description="Helical" evidence="10">
    <location>
        <begin position="133"/>
        <end position="151"/>
    </location>
</feature>
<comment type="pathway">
    <text evidence="10">Cell wall biogenesis; peptidoglycan biosynthesis.</text>
</comment>
<dbReference type="PANTHER" id="PTHR47019:SF1">
    <property type="entry name" value="LIPID II FLIPPASE MURJ"/>
    <property type="match status" value="1"/>
</dbReference>
<feature type="transmembrane region" description="Helical" evidence="10">
    <location>
        <begin position="403"/>
        <end position="424"/>
    </location>
</feature>
<evidence type="ECO:0000256" key="7">
    <source>
        <dbReference type="ARBA" id="ARBA00023136"/>
    </source>
</evidence>
<dbReference type="FunCoup" id="A0A517SF15">
    <property type="interactions" value="298"/>
</dbReference>
<sequence length="570" mass="60673">MRANPDSGRLLKWIPSAPPAGLPLLEAQNDDHWTGMDAPPQRRTSLAGFRTVSLLTLASRILGFARDSAMAGVFGLGEILDAFTLAFRIPNLARSLFGEGALTTAFLPEFVATESKSGPDAARRLATAVASRLALLLTGLVIAAEFVLAALHRAADSEYQIRLIELLALMTPYLLLICLAALAGAMLQAQRRFIWPALVPVLLNLWWLAAVAATAMLVVDPERRIRWIAASLLVGGLLQLLLPAAVLRRSGWGMLAADDDARAQSRSVFRAMLPTIVAASISQFNTVLDSLLAWAFASPAAARWTGGQQLVEPGTAAALYFAQRLYQFPLGLIGVAVGTVLYPTLAAHAASRDFSKLKDDLTHGLAVALSVALPASGGLVVLASPVTTVLFQHGRFTADDGLLTARIMAIYGSVAWAAIALFLIQRGFFAVGDRQTPLRTGLTAVAFNLVLTPLGAWLGGGQGLAAATALTTLFHLVISFRLLQRHQISIDWGRLRGRAARSLLATAAMMAICAILLLLMRTASPALRLGVALPAGIVIYLAVARATRLSEPFELLRPRRPGMQSVEGTA</sequence>
<comment type="subcellular location">
    <subcellularLocation>
        <location evidence="1 10">Cell membrane</location>
        <topology evidence="1 10">Multi-pass membrane protein</topology>
    </subcellularLocation>
</comment>
<proteinExistence type="inferred from homology"/>
<evidence type="ECO:0000256" key="6">
    <source>
        <dbReference type="ARBA" id="ARBA00022989"/>
    </source>
</evidence>
<keyword evidence="3 10" id="KW-0812">Transmembrane</keyword>
<comment type="function">
    <text evidence="8 10">Involved in peptidoglycan biosynthesis. Transports lipid-linked peptidoglycan precursors from the inner to the outer leaflet of the cytoplasmic membrane.</text>
</comment>
<keyword evidence="4 10" id="KW-0133">Cell shape</keyword>
<dbReference type="OrthoDB" id="9804143at2"/>
<keyword evidence="6 10" id="KW-1133">Transmembrane helix</keyword>
<keyword evidence="10" id="KW-0961">Cell wall biogenesis/degradation</keyword>
<feature type="transmembrane region" description="Helical" evidence="10">
    <location>
        <begin position="361"/>
        <end position="383"/>
    </location>
</feature>
<reference evidence="11 12" key="1">
    <citation type="submission" date="2019-02" db="EMBL/GenBank/DDBJ databases">
        <title>Deep-cultivation of Planctomycetes and their phenomic and genomic characterization uncovers novel biology.</title>
        <authorList>
            <person name="Wiegand S."/>
            <person name="Jogler M."/>
            <person name="Boedeker C."/>
            <person name="Pinto D."/>
            <person name="Vollmers J."/>
            <person name="Rivas-Marin E."/>
            <person name="Kohn T."/>
            <person name="Peeters S.H."/>
            <person name="Heuer A."/>
            <person name="Rast P."/>
            <person name="Oberbeckmann S."/>
            <person name="Bunk B."/>
            <person name="Jeske O."/>
            <person name="Meyerdierks A."/>
            <person name="Storesund J.E."/>
            <person name="Kallscheuer N."/>
            <person name="Luecker S."/>
            <person name="Lage O.M."/>
            <person name="Pohl T."/>
            <person name="Merkel B.J."/>
            <person name="Hornburger P."/>
            <person name="Mueller R.-W."/>
            <person name="Bruemmer F."/>
            <person name="Labrenz M."/>
            <person name="Spormann A.M."/>
            <person name="Op den Camp H."/>
            <person name="Overmann J."/>
            <person name="Amann R."/>
            <person name="Jetten M.S.M."/>
            <person name="Mascher T."/>
            <person name="Medema M.H."/>
            <person name="Devos D.P."/>
            <person name="Kaster A.-K."/>
            <person name="Ovreas L."/>
            <person name="Rohde M."/>
            <person name="Galperin M.Y."/>
            <person name="Jogler C."/>
        </authorList>
    </citation>
    <scope>NUCLEOTIDE SEQUENCE [LARGE SCALE GENOMIC DNA]</scope>
    <source>
        <strain evidence="11 12">Pan44</strain>
    </source>
</reference>
<gene>
    <name evidence="11" type="primary">murJ_1</name>
    <name evidence="10" type="synonym">murJ</name>
    <name evidence="11" type="ORF">Pan44_27580</name>
</gene>
<dbReference type="PRINTS" id="PR01806">
    <property type="entry name" value="VIRFACTRMVIN"/>
</dbReference>
<evidence type="ECO:0000256" key="10">
    <source>
        <dbReference type="HAMAP-Rule" id="MF_02078"/>
    </source>
</evidence>
<evidence type="ECO:0000256" key="8">
    <source>
        <dbReference type="ARBA" id="ARBA00060041"/>
    </source>
</evidence>
<dbReference type="KEGG" id="ccos:Pan44_27580"/>
<feature type="transmembrane region" description="Helical" evidence="10">
    <location>
        <begin position="328"/>
        <end position="349"/>
    </location>
</feature>
<evidence type="ECO:0000256" key="2">
    <source>
        <dbReference type="ARBA" id="ARBA00022475"/>
    </source>
</evidence>
<keyword evidence="2 10" id="KW-1003">Cell membrane</keyword>
<dbReference type="AlphaFoldDB" id="A0A517SF15"/>
<dbReference type="UniPathway" id="UPA00219"/>
<feature type="transmembrane region" description="Helical" evidence="10">
    <location>
        <begin position="503"/>
        <end position="520"/>
    </location>
</feature>
<evidence type="ECO:0000256" key="1">
    <source>
        <dbReference type="ARBA" id="ARBA00004651"/>
    </source>
</evidence>
<organism evidence="11 12">
    <name type="scientific">Caulifigura coniformis</name>
    <dbReference type="NCBI Taxonomy" id="2527983"/>
    <lineage>
        <taxon>Bacteria</taxon>
        <taxon>Pseudomonadati</taxon>
        <taxon>Planctomycetota</taxon>
        <taxon>Planctomycetia</taxon>
        <taxon>Planctomycetales</taxon>
        <taxon>Planctomycetaceae</taxon>
        <taxon>Caulifigura</taxon>
    </lineage>
</organism>
<dbReference type="GO" id="GO:0005886">
    <property type="term" value="C:plasma membrane"/>
    <property type="evidence" value="ECO:0007669"/>
    <property type="project" value="UniProtKB-SubCell"/>
</dbReference>
<keyword evidence="7 10" id="KW-0472">Membrane</keyword>
<dbReference type="GO" id="GO:0015648">
    <property type="term" value="F:lipid-linked peptidoglycan transporter activity"/>
    <property type="evidence" value="ECO:0007669"/>
    <property type="project" value="UniProtKB-UniRule"/>
</dbReference>
<accession>A0A517SF15</accession>
<evidence type="ECO:0000256" key="5">
    <source>
        <dbReference type="ARBA" id="ARBA00022984"/>
    </source>
</evidence>
<feature type="transmembrane region" description="Helical" evidence="10">
    <location>
        <begin position="225"/>
        <end position="247"/>
    </location>
</feature>
<evidence type="ECO:0000256" key="3">
    <source>
        <dbReference type="ARBA" id="ARBA00022692"/>
    </source>
</evidence>
<feature type="transmembrane region" description="Helical" evidence="10">
    <location>
        <begin position="436"/>
        <end position="458"/>
    </location>
</feature>
<dbReference type="GO" id="GO:0009252">
    <property type="term" value="P:peptidoglycan biosynthetic process"/>
    <property type="evidence" value="ECO:0007669"/>
    <property type="project" value="UniProtKB-UniRule"/>
</dbReference>
<name>A0A517SF15_9PLAN</name>
<feature type="transmembrane region" description="Helical" evidence="10">
    <location>
        <begin position="268"/>
        <end position="288"/>
    </location>
</feature>
<feature type="transmembrane region" description="Helical" evidence="10">
    <location>
        <begin position="163"/>
        <end position="185"/>
    </location>
</feature>
<dbReference type="InterPro" id="IPR004268">
    <property type="entry name" value="MurJ"/>
</dbReference>
<evidence type="ECO:0000313" key="11">
    <source>
        <dbReference type="EMBL" id="QDT54723.1"/>
    </source>
</evidence>
<keyword evidence="5 10" id="KW-0573">Peptidoglycan synthesis</keyword>
<keyword evidence="12" id="KW-1185">Reference proteome</keyword>
<evidence type="ECO:0000256" key="9">
    <source>
        <dbReference type="ARBA" id="ARBA00061532"/>
    </source>
</evidence>
<dbReference type="Proteomes" id="UP000315700">
    <property type="component" value="Chromosome"/>
</dbReference>